<evidence type="ECO:0000313" key="4">
    <source>
        <dbReference type="EMBL" id="TYK49152.1"/>
    </source>
</evidence>
<dbReference type="InterPro" id="IPR033434">
    <property type="entry name" value="MucB/RseB_N"/>
</dbReference>
<feature type="region of interest" description="Disordered" evidence="1">
    <location>
        <begin position="79"/>
        <end position="125"/>
    </location>
</feature>
<protein>
    <recommendedName>
        <fullName evidence="3">MucB/RseB N-terminal domain-containing protein</fullName>
    </recommendedName>
</protein>
<dbReference type="AlphaFoldDB" id="A0A5D3FMD5"/>
<dbReference type="Pfam" id="PF03888">
    <property type="entry name" value="MucB_RseB"/>
    <property type="match status" value="1"/>
</dbReference>
<name>A0A5D3FMD5_9ACTN</name>
<keyword evidence="5" id="KW-1185">Reference proteome</keyword>
<dbReference type="Gene3D" id="3.30.200.100">
    <property type="entry name" value="MucB/RseB, C-terminal domain"/>
    <property type="match status" value="1"/>
</dbReference>
<organism evidence="4 5">
    <name type="scientific">Actinomadura decatromicini</name>
    <dbReference type="NCBI Taxonomy" id="2604572"/>
    <lineage>
        <taxon>Bacteria</taxon>
        <taxon>Bacillati</taxon>
        <taxon>Actinomycetota</taxon>
        <taxon>Actinomycetes</taxon>
        <taxon>Streptosporangiales</taxon>
        <taxon>Thermomonosporaceae</taxon>
        <taxon>Actinomadura</taxon>
    </lineage>
</organism>
<dbReference type="RefSeq" id="WP_148759638.1">
    <property type="nucleotide sequence ID" value="NZ_VSRQ01000003.1"/>
</dbReference>
<keyword evidence="2" id="KW-0732">Signal</keyword>
<dbReference type="EMBL" id="VSRQ01000003">
    <property type="protein sequence ID" value="TYK49152.1"/>
    <property type="molecule type" value="Genomic_DNA"/>
</dbReference>
<feature type="domain" description="MucB/RseB N-terminal" evidence="3">
    <location>
        <begin position="132"/>
        <end position="207"/>
    </location>
</feature>
<proteinExistence type="predicted"/>
<evidence type="ECO:0000259" key="3">
    <source>
        <dbReference type="Pfam" id="PF03888"/>
    </source>
</evidence>
<evidence type="ECO:0000256" key="2">
    <source>
        <dbReference type="SAM" id="SignalP"/>
    </source>
</evidence>
<gene>
    <name evidence="4" type="ORF">FXF68_15170</name>
</gene>
<sequence>MSAQTLTRPGRRTTVLACGLACGLALAGALAGDPAAVRRVRSDPGAVGLLRAAADAARRVPYEGRRFLTTWSRNRSSTSLVAVSHTPGEGVRYHRSGPSGSTGSTGPARSTGFTGEVFRPDPAGGGDAGLTSATLALLTRNYSVVRGADTTVCGRRARVVEARRADGTAAGRFWLDAQTGLVLHRELIDATGRPVVVSGFTEISYTVPAKAAAPYGLGGTRGGISRFPGSGTDGSAAARGGGHVATLWGDRLDRADLAGLRERGWPVPKDLPGHLTLYEARRETGGDGPVHLSYSDGLASVSVFVQRGRLDERAMTGWRRGVRGGRTVFRREELRRWAVSAGKGYVYTVLTDAPQSTAVAVAASMPGGSTPFWTRVSRGAHRLTSSVNPFD</sequence>
<reference evidence="4 5" key="1">
    <citation type="submission" date="2019-08" db="EMBL/GenBank/DDBJ databases">
        <title>Actinomadura sp. nov. CYP1-5 isolated from mountain soil.</title>
        <authorList>
            <person name="Songsumanus A."/>
            <person name="Kuncharoen N."/>
            <person name="Kudo T."/>
            <person name="Yuki M."/>
            <person name="Igarashi Y."/>
            <person name="Tanasupawat S."/>
        </authorList>
    </citation>
    <scope>NUCLEOTIDE SEQUENCE [LARGE SCALE GENOMIC DNA]</scope>
    <source>
        <strain evidence="4 5">CYP1-5</strain>
    </source>
</reference>
<dbReference type="Proteomes" id="UP000323505">
    <property type="component" value="Unassembled WGS sequence"/>
</dbReference>
<evidence type="ECO:0000313" key="5">
    <source>
        <dbReference type="Proteomes" id="UP000323505"/>
    </source>
</evidence>
<accession>A0A5D3FMD5</accession>
<feature type="chain" id="PRO_5038557675" description="MucB/RseB N-terminal domain-containing protein" evidence="2">
    <location>
        <begin position="32"/>
        <end position="391"/>
    </location>
</feature>
<feature type="compositionally biased region" description="Low complexity" evidence="1">
    <location>
        <begin position="96"/>
        <end position="112"/>
    </location>
</feature>
<dbReference type="InterPro" id="IPR038484">
    <property type="entry name" value="MucB/RseB_C_sf"/>
</dbReference>
<dbReference type="Gene3D" id="2.50.20.10">
    <property type="entry name" value="Lipoprotein localisation LolA/LolB/LppX"/>
    <property type="match status" value="1"/>
</dbReference>
<comment type="caution">
    <text evidence="4">The sequence shown here is derived from an EMBL/GenBank/DDBJ whole genome shotgun (WGS) entry which is preliminary data.</text>
</comment>
<evidence type="ECO:0000256" key="1">
    <source>
        <dbReference type="SAM" id="MobiDB-lite"/>
    </source>
</evidence>
<feature type="signal peptide" evidence="2">
    <location>
        <begin position="1"/>
        <end position="31"/>
    </location>
</feature>